<dbReference type="InterPro" id="IPR027417">
    <property type="entry name" value="P-loop_NTPase"/>
</dbReference>
<dbReference type="AlphaFoldDB" id="A0AAE0DPY1"/>
<evidence type="ECO:0000313" key="4">
    <source>
        <dbReference type="EMBL" id="KAK3178437.1"/>
    </source>
</evidence>
<dbReference type="EMBL" id="JASNWA010000003">
    <property type="protein sequence ID" value="KAK3178437.1"/>
    <property type="molecule type" value="Genomic_DNA"/>
</dbReference>
<feature type="domain" description="DUF7791" evidence="3">
    <location>
        <begin position="535"/>
        <end position="671"/>
    </location>
</feature>
<evidence type="ECO:0000313" key="5">
    <source>
        <dbReference type="Proteomes" id="UP001276659"/>
    </source>
</evidence>
<evidence type="ECO:0000259" key="3">
    <source>
        <dbReference type="Pfam" id="PF25053"/>
    </source>
</evidence>
<dbReference type="Gene3D" id="3.40.50.300">
    <property type="entry name" value="P-loop containing nucleotide triphosphate hydrolases"/>
    <property type="match status" value="1"/>
</dbReference>
<proteinExistence type="predicted"/>
<protein>
    <recommendedName>
        <fullName evidence="6">NACHT domain-containing protein</fullName>
    </recommendedName>
</protein>
<evidence type="ECO:0008006" key="6">
    <source>
        <dbReference type="Google" id="ProtNLM"/>
    </source>
</evidence>
<dbReference type="Pfam" id="PF25053">
    <property type="entry name" value="DUF7791"/>
    <property type="match status" value="1"/>
</dbReference>
<keyword evidence="1" id="KW-0677">Repeat</keyword>
<dbReference type="InterPro" id="IPR056884">
    <property type="entry name" value="NPHP3-like_N"/>
</dbReference>
<feature type="domain" description="Nephrocystin 3-like N-terminal" evidence="2">
    <location>
        <begin position="265"/>
        <end position="426"/>
    </location>
</feature>
<dbReference type="SUPFAM" id="SSF52540">
    <property type="entry name" value="P-loop containing nucleoside triphosphate hydrolases"/>
    <property type="match status" value="1"/>
</dbReference>
<dbReference type="Proteomes" id="UP001276659">
    <property type="component" value="Unassembled WGS sequence"/>
</dbReference>
<dbReference type="InterPro" id="IPR056693">
    <property type="entry name" value="DUF7791"/>
</dbReference>
<sequence>MLDPLTAIGLASAIVQFVDFGSKLIKGGSEIYKSVDGALAENSELEDITTKIHQLNGNILSHVSMNSGQLPTLDEEALTELAESCRTIAGELLFILRDLKVIHPSGLHRKWDSLRKAIAAQTPWNKDKIKSLETRLDRLQEQITRRVVIMMSDKQYVLGEKQSTVLSLVKRLANEQIDQLRTEILDAIKQSDKSKSLDKISTKISTKLSLLAEKALNEEVRDFLRSLDFGTRTDRQANIAEAHSHTSEWIYGDANGHDMTRPQCHFADWLLSGRDIYWVSGQAGSGKSTLMRYIFDNSRTHNLLQTWASKKRLVTAGYFLWNAGDILQKSQRGLLQSLLYDILSQCQDLVPVICPLRLYRYDIRSKPWTLRELLDAFQQLSNQSLPIMFCFFVDGLDEYDGNCAEIVHIIKDLAASPYIKICLSSRPWNVFLNAFPDKHQQLLLEEQTKVDIQLFVDEILGEDERYLRLARKDSRCKDFTEQIVSNAQGVFLWVRLVVNEILRGLGNDDDVRDLQRRLQYLPSNLEAYYQRMFDSIDEFYRQETAELIQLVQAALQPLPLMSIVCYELEKKSPEYALRTKVQSYTQHELIALRQKTQHRLNARCQGFLIVKLKSHHSVTYIVDFLHATVADFFRAPRMQNALTSWTSEEFNPITFLWKGTLVQIKFLPTPGRPRQPHLARLVSQFLHYTHQLEEHDNVTDVVLMDEFDRVAQHYFNPPSPLAISHWASSRYFNFDTHRNVFEFGDRSNTFLTFAIQQGLLLYVARKLDGRPDLLRREGLKPLLYYALVSLTGDTAHYSKNKRPVDMVRILLERGAQPYEKFSQGDILHGTPLTVFALFLRKMYTQRVSGTENQYLVTKMMIEHGSMSHLPWHIPFDDHKGYHKRLAVLDVLKSIFKPDEAARLGAILMEDHSWRIGMRRILSRWTGSPLVYWLDKTIRMHFDLTRWAFRPMLRPPLQIKASCVGVKGFGESAGKKIFS</sequence>
<name>A0AAE0DPY1_9LECA</name>
<dbReference type="PANTHER" id="PTHR10039:SF5">
    <property type="entry name" value="NACHT DOMAIN-CONTAINING PROTEIN"/>
    <property type="match status" value="1"/>
</dbReference>
<dbReference type="Pfam" id="PF24883">
    <property type="entry name" value="NPHP3_N"/>
    <property type="match status" value="1"/>
</dbReference>
<evidence type="ECO:0000256" key="1">
    <source>
        <dbReference type="ARBA" id="ARBA00022737"/>
    </source>
</evidence>
<gene>
    <name evidence="4" type="ORF">OEA41_000572</name>
</gene>
<dbReference type="PANTHER" id="PTHR10039">
    <property type="entry name" value="AMELOGENIN"/>
    <property type="match status" value="1"/>
</dbReference>
<organism evidence="4 5">
    <name type="scientific">Lepraria neglecta</name>
    <dbReference type="NCBI Taxonomy" id="209136"/>
    <lineage>
        <taxon>Eukaryota</taxon>
        <taxon>Fungi</taxon>
        <taxon>Dikarya</taxon>
        <taxon>Ascomycota</taxon>
        <taxon>Pezizomycotina</taxon>
        <taxon>Lecanoromycetes</taxon>
        <taxon>OSLEUM clade</taxon>
        <taxon>Lecanoromycetidae</taxon>
        <taxon>Lecanorales</taxon>
        <taxon>Lecanorineae</taxon>
        <taxon>Stereocaulaceae</taxon>
        <taxon>Lepraria</taxon>
    </lineage>
</organism>
<evidence type="ECO:0000259" key="2">
    <source>
        <dbReference type="Pfam" id="PF24883"/>
    </source>
</evidence>
<comment type="caution">
    <text evidence="4">The sequence shown here is derived from an EMBL/GenBank/DDBJ whole genome shotgun (WGS) entry which is preliminary data.</text>
</comment>
<keyword evidence="5" id="KW-1185">Reference proteome</keyword>
<reference evidence="4" key="1">
    <citation type="submission" date="2022-11" db="EMBL/GenBank/DDBJ databases">
        <title>Chromosomal genome sequence assembly and mating type (MAT) locus characterization of the leprose asexual lichenized fungus Lepraria neglecta (Nyl.) Erichsen.</title>
        <authorList>
            <person name="Allen J.L."/>
            <person name="Pfeffer B."/>
        </authorList>
    </citation>
    <scope>NUCLEOTIDE SEQUENCE</scope>
    <source>
        <strain evidence="4">Allen 5258</strain>
    </source>
</reference>
<accession>A0AAE0DPY1</accession>